<sequence length="283" mass="33267">MMRLVIVFVVMIFLNCATKAVIKRSKHVSTQIHHLDSVKLIHPYYDLLFESPELKTKDGTTYIRSINALDRSSNKWFAPHPESKIETLEMREITNQGESSRIGGIYFRPKSYNYSWYLYLSKEFSVVYKLSIDEYTEIPKEIEYVEYENSFGICFELKSGKTCYESIPIATSQYPYTFQLNRCDVCQTKIRKTIRIPKQPAEDSLVVAIVDEKGIVGKMYQINTKKYGFLLQRYIEINSIEKFETNVKWYPILPFAFVWDAITIPFQMIWEILTIIAYSRSFS</sequence>
<dbReference type="EMBL" id="RQFT01000017">
    <property type="protein sequence ID" value="TGL01141.1"/>
    <property type="molecule type" value="Genomic_DNA"/>
</dbReference>
<dbReference type="Proteomes" id="UP000297641">
    <property type="component" value="Unassembled WGS sequence"/>
</dbReference>
<gene>
    <name evidence="1" type="ORF">EHQ43_18825</name>
</gene>
<name>A0A7I0HM37_9LEPT</name>
<dbReference type="OrthoDB" id="341945at2"/>
<reference evidence="1 2" key="1">
    <citation type="journal article" date="2019" name="PLoS Negl. Trop. Dis.">
        <title>Revisiting the worldwide diversity of Leptospira species in the environment.</title>
        <authorList>
            <person name="Vincent A.T."/>
            <person name="Schiettekatte O."/>
            <person name="Bourhy P."/>
            <person name="Veyrier F.J."/>
            <person name="Picardeau M."/>
        </authorList>
    </citation>
    <scope>NUCLEOTIDE SEQUENCE [LARGE SCALE GENOMIC DNA]</scope>
    <source>
        <strain evidence="1 2">201800273</strain>
    </source>
</reference>
<comment type="caution">
    <text evidence="1">The sequence shown here is derived from an EMBL/GenBank/DDBJ whole genome shotgun (WGS) entry which is preliminary data.</text>
</comment>
<protein>
    <submittedName>
        <fullName evidence="1">Uncharacterized protein</fullName>
    </submittedName>
</protein>
<evidence type="ECO:0000313" key="1">
    <source>
        <dbReference type="EMBL" id="TGL01141.1"/>
    </source>
</evidence>
<accession>A0A7I0HM37</accession>
<organism evidence="1 2">
    <name type="scientific">Leptospira bouyouniensis</name>
    <dbReference type="NCBI Taxonomy" id="2484911"/>
    <lineage>
        <taxon>Bacteria</taxon>
        <taxon>Pseudomonadati</taxon>
        <taxon>Spirochaetota</taxon>
        <taxon>Spirochaetia</taxon>
        <taxon>Leptospirales</taxon>
        <taxon>Leptospiraceae</taxon>
        <taxon>Leptospira</taxon>
    </lineage>
</organism>
<dbReference type="RefSeq" id="WP_135740833.1">
    <property type="nucleotide sequence ID" value="NZ_RQFT01000017.1"/>
</dbReference>
<evidence type="ECO:0000313" key="2">
    <source>
        <dbReference type="Proteomes" id="UP000297641"/>
    </source>
</evidence>
<dbReference type="AlphaFoldDB" id="A0A7I0HM37"/>
<proteinExistence type="predicted"/>